<reference evidence="2" key="1">
    <citation type="submission" date="2015-01" db="EMBL/GenBank/DDBJ databases">
        <authorList>
            <person name="Aksoy S."/>
            <person name="Warren W."/>
            <person name="Wilson R.K."/>
        </authorList>
    </citation>
    <scope>NUCLEOTIDE SEQUENCE [LARGE SCALE GENOMIC DNA]</scope>
    <source>
        <strain evidence="2">IAEA</strain>
    </source>
</reference>
<reference evidence="1" key="2">
    <citation type="submission" date="2020-05" db="UniProtKB">
        <authorList>
            <consortium name="EnsemblMetazoa"/>
        </authorList>
    </citation>
    <scope>IDENTIFICATION</scope>
    <source>
        <strain evidence="1">IAEA</strain>
    </source>
</reference>
<accession>A0A1B0C317</accession>
<evidence type="ECO:0000313" key="1">
    <source>
        <dbReference type="EnsemblMetazoa" id="GPPI047755-PA"/>
    </source>
</evidence>
<dbReference type="AlphaFoldDB" id="A0A1B0C317"/>
<name>A0A1B0C317_9MUSC</name>
<evidence type="ECO:0000313" key="2">
    <source>
        <dbReference type="Proteomes" id="UP000092460"/>
    </source>
</evidence>
<dbReference type="EMBL" id="JXJN01024746">
    <property type="status" value="NOT_ANNOTATED_CDS"/>
    <property type="molecule type" value="Genomic_DNA"/>
</dbReference>
<organism evidence="1 2">
    <name type="scientific">Glossina palpalis gambiensis</name>
    <dbReference type="NCBI Taxonomy" id="67801"/>
    <lineage>
        <taxon>Eukaryota</taxon>
        <taxon>Metazoa</taxon>
        <taxon>Ecdysozoa</taxon>
        <taxon>Arthropoda</taxon>
        <taxon>Hexapoda</taxon>
        <taxon>Insecta</taxon>
        <taxon>Pterygota</taxon>
        <taxon>Neoptera</taxon>
        <taxon>Endopterygota</taxon>
        <taxon>Diptera</taxon>
        <taxon>Brachycera</taxon>
        <taxon>Muscomorpha</taxon>
        <taxon>Hippoboscoidea</taxon>
        <taxon>Glossinidae</taxon>
        <taxon>Glossina</taxon>
    </lineage>
</organism>
<dbReference type="VEuPathDB" id="VectorBase:GPPI047755"/>
<sequence>MLKRGEYLETWRSVSGVSAEYGCISINIHGVVNLNCKSFHHADQSVFNRDIQEMLQIGR</sequence>
<keyword evidence="2" id="KW-1185">Reference proteome</keyword>
<proteinExistence type="predicted"/>
<protein>
    <submittedName>
        <fullName evidence="1">Uncharacterized protein</fullName>
    </submittedName>
</protein>
<dbReference type="Proteomes" id="UP000092460">
    <property type="component" value="Unassembled WGS sequence"/>
</dbReference>
<dbReference type="EnsemblMetazoa" id="GPPI047755-RA">
    <property type="protein sequence ID" value="GPPI047755-PA"/>
    <property type="gene ID" value="GPPI047755"/>
</dbReference>